<dbReference type="PANTHER" id="PTHR13335">
    <property type="entry name" value="TARGET OF RAPAMYCIN COMPLEX 2 SUBUNIT MAPKAP1"/>
    <property type="match status" value="1"/>
</dbReference>
<protein>
    <recommendedName>
        <fullName evidence="2">SIN1-type PH domain-containing protein</fullName>
    </recommendedName>
</protein>
<evidence type="ECO:0000313" key="3">
    <source>
        <dbReference type="EMBL" id="KAF5343840.1"/>
    </source>
</evidence>
<dbReference type="AlphaFoldDB" id="A0A8H5FNL5"/>
<dbReference type="GO" id="GO:0005737">
    <property type="term" value="C:cytoplasm"/>
    <property type="evidence" value="ECO:0007669"/>
    <property type="project" value="TreeGrafter"/>
</dbReference>
<dbReference type="InterPro" id="IPR008828">
    <property type="entry name" value="Sin1/Avo1"/>
</dbReference>
<accession>A0A8H5FNL5</accession>
<dbReference type="GO" id="GO:0005546">
    <property type="term" value="F:phosphatidylinositol-4,5-bisphosphate binding"/>
    <property type="evidence" value="ECO:0007669"/>
    <property type="project" value="TreeGrafter"/>
</dbReference>
<feature type="region of interest" description="Disordered" evidence="1">
    <location>
        <begin position="36"/>
        <end position="56"/>
    </location>
</feature>
<dbReference type="OrthoDB" id="241990at2759"/>
<gene>
    <name evidence="3" type="ORF">D9756_011337</name>
</gene>
<feature type="compositionally biased region" description="Polar residues" evidence="1">
    <location>
        <begin position="44"/>
        <end position="56"/>
    </location>
</feature>
<reference evidence="3 4" key="1">
    <citation type="journal article" date="2020" name="ISME J.">
        <title>Uncovering the hidden diversity of litter-decomposition mechanisms in mushroom-forming fungi.</title>
        <authorList>
            <person name="Floudas D."/>
            <person name="Bentzer J."/>
            <person name="Ahren D."/>
            <person name="Johansson T."/>
            <person name="Persson P."/>
            <person name="Tunlid A."/>
        </authorList>
    </citation>
    <scope>NUCLEOTIDE SEQUENCE [LARGE SCALE GENOMIC DNA]</scope>
    <source>
        <strain evidence="3 4">CBS 146.42</strain>
    </source>
</reference>
<dbReference type="GO" id="GO:0005886">
    <property type="term" value="C:plasma membrane"/>
    <property type="evidence" value="ECO:0007669"/>
    <property type="project" value="TreeGrafter"/>
</dbReference>
<dbReference type="GO" id="GO:0031932">
    <property type="term" value="C:TORC2 complex"/>
    <property type="evidence" value="ECO:0007669"/>
    <property type="project" value="InterPro"/>
</dbReference>
<evidence type="ECO:0000259" key="2">
    <source>
        <dbReference type="Pfam" id="PF16979"/>
    </source>
</evidence>
<dbReference type="InterPro" id="IPR031313">
    <property type="entry name" value="Sin1_PH_dom"/>
</dbReference>
<dbReference type="EMBL" id="JAACJO010000081">
    <property type="protein sequence ID" value="KAF5343840.1"/>
    <property type="molecule type" value="Genomic_DNA"/>
</dbReference>
<dbReference type="Gene3D" id="2.30.29.30">
    <property type="entry name" value="Pleckstrin-homology domain (PH domain)/Phosphotyrosine-binding domain (PTB)"/>
    <property type="match status" value="1"/>
</dbReference>
<evidence type="ECO:0000256" key="1">
    <source>
        <dbReference type="SAM" id="MobiDB-lite"/>
    </source>
</evidence>
<comment type="caution">
    <text evidence="3">The sequence shown here is derived from an EMBL/GenBank/DDBJ whole genome shotgun (WGS) entry which is preliminary data.</text>
</comment>
<keyword evidence="4" id="KW-1185">Reference proteome</keyword>
<feature type="domain" description="SIN1-type PH" evidence="2">
    <location>
        <begin position="55"/>
        <end position="128"/>
    </location>
</feature>
<evidence type="ECO:0000313" key="4">
    <source>
        <dbReference type="Proteomes" id="UP000559027"/>
    </source>
</evidence>
<sequence>MVGVDIQALGYAGDTVYNASRLYCGVQEIYNIPQDAHARRSPNPEHSPSMANGSTYIMPSSNKAKNVFDSGRTSSYHIKTIADCQQSSKSSSTFKIVLTRGGGTTKRYDFEAENPKMASEIVATIRGLKSSLERSGLLPAWTAGKLVEPPRNVWTFLDEVDTSNGQESSIGKMEQIG</sequence>
<dbReference type="PANTHER" id="PTHR13335:SF1">
    <property type="entry name" value="TARGET OF RAPAMYCIN COMPLEX 2 SUBUNIT MAPKAP1"/>
    <property type="match status" value="1"/>
</dbReference>
<dbReference type="Proteomes" id="UP000559027">
    <property type="component" value="Unassembled WGS sequence"/>
</dbReference>
<organism evidence="3 4">
    <name type="scientific">Leucocoprinus leucothites</name>
    <dbReference type="NCBI Taxonomy" id="201217"/>
    <lineage>
        <taxon>Eukaryota</taxon>
        <taxon>Fungi</taxon>
        <taxon>Dikarya</taxon>
        <taxon>Basidiomycota</taxon>
        <taxon>Agaricomycotina</taxon>
        <taxon>Agaricomycetes</taxon>
        <taxon>Agaricomycetidae</taxon>
        <taxon>Agaricales</taxon>
        <taxon>Agaricineae</taxon>
        <taxon>Agaricaceae</taxon>
        <taxon>Leucocoprinus</taxon>
    </lineage>
</organism>
<dbReference type="Pfam" id="PF16979">
    <property type="entry name" value="SIN1_PH"/>
    <property type="match status" value="1"/>
</dbReference>
<dbReference type="InterPro" id="IPR011993">
    <property type="entry name" value="PH-like_dom_sf"/>
</dbReference>
<dbReference type="GO" id="GO:0038203">
    <property type="term" value="P:TORC2 signaling"/>
    <property type="evidence" value="ECO:0007669"/>
    <property type="project" value="TreeGrafter"/>
</dbReference>
<name>A0A8H5FNL5_9AGAR</name>
<proteinExistence type="predicted"/>